<organism evidence="1 2">
    <name type="scientific">Armillaria gallica</name>
    <name type="common">Bulbous honey fungus</name>
    <name type="synonym">Armillaria bulbosa</name>
    <dbReference type="NCBI Taxonomy" id="47427"/>
    <lineage>
        <taxon>Eukaryota</taxon>
        <taxon>Fungi</taxon>
        <taxon>Dikarya</taxon>
        <taxon>Basidiomycota</taxon>
        <taxon>Agaricomycotina</taxon>
        <taxon>Agaricomycetes</taxon>
        <taxon>Agaricomycetidae</taxon>
        <taxon>Agaricales</taxon>
        <taxon>Marasmiineae</taxon>
        <taxon>Physalacriaceae</taxon>
        <taxon>Armillaria</taxon>
    </lineage>
</organism>
<sequence>LFTRHHVTTADEKKKWFIYYPGIDIAEFWESLPEYSSGQTYTEFKTTVTKHYPDADPDWKYDHQDLDCVIGQYAGKVDLLAELATYYRDFYPKAKHLVAKNHLSIHETGHLFSKGFTLHIKLPNHHPADPYNVSDIHSAAQFILQGTN</sequence>
<dbReference type="OMA" id="ITWTVRY"/>
<dbReference type="OrthoDB" id="3260546at2759"/>
<dbReference type="InParanoid" id="A0A2H3DNB2"/>
<evidence type="ECO:0000313" key="1">
    <source>
        <dbReference type="EMBL" id="PBK92338.1"/>
    </source>
</evidence>
<feature type="non-terminal residue" evidence="1">
    <location>
        <position position="148"/>
    </location>
</feature>
<reference evidence="2" key="1">
    <citation type="journal article" date="2017" name="Nat. Ecol. Evol.">
        <title>Genome expansion and lineage-specific genetic innovations in the forest pathogenic fungi Armillaria.</title>
        <authorList>
            <person name="Sipos G."/>
            <person name="Prasanna A.N."/>
            <person name="Walter M.C."/>
            <person name="O'Connor E."/>
            <person name="Balint B."/>
            <person name="Krizsan K."/>
            <person name="Kiss B."/>
            <person name="Hess J."/>
            <person name="Varga T."/>
            <person name="Slot J."/>
            <person name="Riley R."/>
            <person name="Boka B."/>
            <person name="Rigling D."/>
            <person name="Barry K."/>
            <person name="Lee J."/>
            <person name="Mihaltcheva S."/>
            <person name="LaButti K."/>
            <person name="Lipzen A."/>
            <person name="Waldron R."/>
            <person name="Moloney N.M."/>
            <person name="Sperisen C."/>
            <person name="Kredics L."/>
            <person name="Vagvoelgyi C."/>
            <person name="Patrignani A."/>
            <person name="Fitzpatrick D."/>
            <person name="Nagy I."/>
            <person name="Doyle S."/>
            <person name="Anderson J.B."/>
            <person name="Grigoriev I.V."/>
            <person name="Gueldener U."/>
            <person name="Muensterkoetter M."/>
            <person name="Nagy L.G."/>
        </authorList>
    </citation>
    <scope>NUCLEOTIDE SEQUENCE [LARGE SCALE GENOMIC DNA]</scope>
    <source>
        <strain evidence="2">Ar21-2</strain>
    </source>
</reference>
<accession>A0A2H3DNB2</accession>
<dbReference type="AlphaFoldDB" id="A0A2H3DNB2"/>
<evidence type="ECO:0000313" key="2">
    <source>
        <dbReference type="Proteomes" id="UP000217790"/>
    </source>
</evidence>
<protein>
    <submittedName>
        <fullName evidence="1">Uncharacterized protein</fullName>
    </submittedName>
</protein>
<proteinExistence type="predicted"/>
<feature type="non-terminal residue" evidence="1">
    <location>
        <position position="1"/>
    </location>
</feature>
<keyword evidence="2" id="KW-1185">Reference proteome</keyword>
<dbReference type="Proteomes" id="UP000217790">
    <property type="component" value="Unassembled WGS sequence"/>
</dbReference>
<name>A0A2H3DNB2_ARMGA</name>
<gene>
    <name evidence="1" type="ORF">ARMGADRAFT_879109</name>
</gene>
<dbReference type="EMBL" id="KZ293659">
    <property type="protein sequence ID" value="PBK92338.1"/>
    <property type="molecule type" value="Genomic_DNA"/>
</dbReference>